<accession>A0A397GE45</accession>
<gene>
    <name evidence="1" type="ORF">Glove_543g114</name>
</gene>
<keyword evidence="2" id="KW-1185">Reference proteome</keyword>
<dbReference type="AlphaFoldDB" id="A0A397GE45"/>
<comment type="caution">
    <text evidence="1">The sequence shown here is derived from an EMBL/GenBank/DDBJ whole genome shotgun (WGS) entry which is preliminary data.</text>
</comment>
<evidence type="ECO:0000313" key="1">
    <source>
        <dbReference type="EMBL" id="RHZ48727.1"/>
    </source>
</evidence>
<sequence length="496" mass="58050">MLKIAEEFCEIVDISINAEKSQVLHICPKKGDEIISIQVKDQQVIPVKKSTPIRYLRVWLTQSGLKSFQKNLIIEKVKNVCRILKWQQATDKLIRYILNHVPFPQIEYLNKVGFARSAMNSIFFISGGYRLFNIQNRQILMHGVNWLKKVNVDNDVSLSTQIHLQQYQNATWHHESVLNSLTVINIKMGHNLTGDILRMLKIIDFKFHICTTLPGSLTFPSRGFIPITECKDAKWFNKHCQSLKNRRIMFFDQLFNIDFSTFLHWPHVLTFIKEVMRRAIPGSLTFPSRGFIPITECKDAKWFNKHCQSLKNRRIMFFDQLFNIDFSTFLHWPHVLTFIKEVMRRAIPALYNTPIIQNKIMGMKEFHNFINSFIDMCSPFKTKDEVWYSQRNKGQYNIGKLTREKSLEDALVDDYITQHFVQVSKGLEPTSIVRPCKKCSININTKGNNPRCLIAINKSEVIQIPVKKNKKSTSNTRHNQMEKRIVMPAKDIRNCQ</sequence>
<organism evidence="1 2">
    <name type="scientific">Diversispora epigaea</name>
    <dbReference type="NCBI Taxonomy" id="1348612"/>
    <lineage>
        <taxon>Eukaryota</taxon>
        <taxon>Fungi</taxon>
        <taxon>Fungi incertae sedis</taxon>
        <taxon>Mucoromycota</taxon>
        <taxon>Glomeromycotina</taxon>
        <taxon>Glomeromycetes</taxon>
        <taxon>Diversisporales</taxon>
        <taxon>Diversisporaceae</taxon>
        <taxon>Diversispora</taxon>
    </lineage>
</organism>
<dbReference type="EMBL" id="PQFF01000462">
    <property type="protein sequence ID" value="RHZ48727.1"/>
    <property type="molecule type" value="Genomic_DNA"/>
</dbReference>
<evidence type="ECO:0008006" key="3">
    <source>
        <dbReference type="Google" id="ProtNLM"/>
    </source>
</evidence>
<dbReference type="Proteomes" id="UP000266861">
    <property type="component" value="Unassembled WGS sequence"/>
</dbReference>
<reference evidence="1 2" key="1">
    <citation type="submission" date="2018-08" db="EMBL/GenBank/DDBJ databases">
        <title>Genome and evolution of the arbuscular mycorrhizal fungus Diversispora epigaea (formerly Glomus versiforme) and its bacterial endosymbionts.</title>
        <authorList>
            <person name="Sun X."/>
            <person name="Fei Z."/>
            <person name="Harrison M."/>
        </authorList>
    </citation>
    <scope>NUCLEOTIDE SEQUENCE [LARGE SCALE GENOMIC DNA]</scope>
    <source>
        <strain evidence="1 2">IT104</strain>
    </source>
</reference>
<evidence type="ECO:0000313" key="2">
    <source>
        <dbReference type="Proteomes" id="UP000266861"/>
    </source>
</evidence>
<name>A0A397GE45_9GLOM</name>
<protein>
    <recommendedName>
        <fullName evidence="3">Reverse transcriptase domain-containing protein</fullName>
    </recommendedName>
</protein>
<proteinExistence type="predicted"/>